<gene>
    <name evidence="3" type="ORF">HK097_009809</name>
</gene>
<evidence type="ECO:0000256" key="2">
    <source>
        <dbReference type="SAM" id="MobiDB-lite"/>
    </source>
</evidence>
<accession>A0AAD5X3J1</accession>
<organism evidence="3 4">
    <name type="scientific">Rhizophlyctis rosea</name>
    <dbReference type="NCBI Taxonomy" id="64517"/>
    <lineage>
        <taxon>Eukaryota</taxon>
        <taxon>Fungi</taxon>
        <taxon>Fungi incertae sedis</taxon>
        <taxon>Chytridiomycota</taxon>
        <taxon>Chytridiomycota incertae sedis</taxon>
        <taxon>Chytridiomycetes</taxon>
        <taxon>Rhizophlyctidales</taxon>
        <taxon>Rhizophlyctidaceae</taxon>
        <taxon>Rhizophlyctis</taxon>
    </lineage>
</organism>
<feature type="region of interest" description="Disordered" evidence="2">
    <location>
        <begin position="1"/>
        <end position="27"/>
    </location>
</feature>
<dbReference type="EMBL" id="JADGJD010000685">
    <property type="protein sequence ID" value="KAJ3049170.1"/>
    <property type="molecule type" value="Genomic_DNA"/>
</dbReference>
<keyword evidence="1" id="KW-0175">Coiled coil</keyword>
<sequence length="338" mass="38846">MSEAEDTTQFTVHAADEETRRQPAETTKEYADRILDPMESQFESPFIPRTRLQRTPVLTSTPAARGESPEGLNLGGSISPVPETAGRVDTRGTEQRYQQFRADAETRGEKTLGELRGHVEQLQREREERAEKQRLLQEQRELEEALEFEREREEAEEFQRRQAEIACNMERQRRQAEQMEAQLAALEEQQQMQQRLQQLETRRQQLRTSVQLPIPPILPATSSPTSPTVHVPDIRPTIRLSLPNTDPTRVPVVSTIETAYRRAAPPVAGMDASEFNQALKRLEKEMTNSKEHVFKGFTDVQKYKDWIAAVDELLLEADLIQEERLTDIQRLRVIAVLA</sequence>
<protein>
    <submittedName>
        <fullName evidence="3">Uncharacterized protein</fullName>
    </submittedName>
</protein>
<feature type="non-terminal residue" evidence="3">
    <location>
        <position position="338"/>
    </location>
</feature>
<keyword evidence="4" id="KW-1185">Reference proteome</keyword>
<dbReference type="Proteomes" id="UP001212841">
    <property type="component" value="Unassembled WGS sequence"/>
</dbReference>
<evidence type="ECO:0000313" key="4">
    <source>
        <dbReference type="Proteomes" id="UP001212841"/>
    </source>
</evidence>
<name>A0AAD5X3J1_9FUNG</name>
<feature type="compositionally biased region" description="Basic and acidic residues" evidence="2">
    <location>
        <begin position="14"/>
        <end position="27"/>
    </location>
</feature>
<feature type="region of interest" description="Disordered" evidence="2">
    <location>
        <begin position="43"/>
        <end position="108"/>
    </location>
</feature>
<comment type="caution">
    <text evidence="3">The sequence shown here is derived from an EMBL/GenBank/DDBJ whole genome shotgun (WGS) entry which is preliminary data.</text>
</comment>
<reference evidence="3" key="1">
    <citation type="submission" date="2020-05" db="EMBL/GenBank/DDBJ databases">
        <title>Phylogenomic resolution of chytrid fungi.</title>
        <authorList>
            <person name="Stajich J.E."/>
            <person name="Amses K."/>
            <person name="Simmons R."/>
            <person name="Seto K."/>
            <person name="Myers J."/>
            <person name="Bonds A."/>
            <person name="Quandt C.A."/>
            <person name="Barry K."/>
            <person name="Liu P."/>
            <person name="Grigoriev I."/>
            <person name="Longcore J.E."/>
            <person name="James T.Y."/>
        </authorList>
    </citation>
    <scope>NUCLEOTIDE SEQUENCE</scope>
    <source>
        <strain evidence="3">JEL0318</strain>
    </source>
</reference>
<feature type="coiled-coil region" evidence="1">
    <location>
        <begin position="112"/>
        <end position="209"/>
    </location>
</feature>
<dbReference type="AlphaFoldDB" id="A0AAD5X3J1"/>
<evidence type="ECO:0000313" key="3">
    <source>
        <dbReference type="EMBL" id="KAJ3049170.1"/>
    </source>
</evidence>
<proteinExistence type="predicted"/>
<evidence type="ECO:0000256" key="1">
    <source>
        <dbReference type="SAM" id="Coils"/>
    </source>
</evidence>